<accession>A0AB36TG90</accession>
<sequence length="120" mass="13796">MDTLKIITDRLIITEFNVSMAEIVHENIGYVQAVPIGDEWEVGYHIASKYTGNGYATEAVKAFVPLIMKRLNIKRIWGICRGDNIASCRVLEKCSFSLKEKCFGDYKGQNQEIYKYVYEM</sequence>
<feature type="domain" description="N-acetyltransferase" evidence="1">
    <location>
        <begin position="26"/>
        <end position="96"/>
    </location>
</feature>
<dbReference type="GeneID" id="35805202"/>
<evidence type="ECO:0000259" key="1">
    <source>
        <dbReference type="Pfam" id="PF13302"/>
    </source>
</evidence>
<protein>
    <submittedName>
        <fullName evidence="2">Acetyltransferase (GNAT) family protein</fullName>
    </submittedName>
</protein>
<dbReference type="PANTHER" id="PTHR43792">
    <property type="entry name" value="GNAT FAMILY, PUTATIVE (AFU_ORTHOLOGUE AFUA_3G00765)-RELATED-RELATED"/>
    <property type="match status" value="1"/>
</dbReference>
<dbReference type="SUPFAM" id="SSF55729">
    <property type="entry name" value="Acyl-CoA N-acyltransferases (Nat)"/>
    <property type="match status" value="1"/>
</dbReference>
<dbReference type="EMBL" id="PDBW01000001">
    <property type="protein sequence ID" value="PFH02326.1"/>
    <property type="molecule type" value="Genomic_DNA"/>
</dbReference>
<evidence type="ECO:0000313" key="3">
    <source>
        <dbReference type="Proteomes" id="UP000223596"/>
    </source>
</evidence>
<evidence type="ECO:0000313" key="2">
    <source>
        <dbReference type="EMBL" id="PFH02326.1"/>
    </source>
</evidence>
<reference evidence="2 3" key="1">
    <citation type="submission" date="2017-09" db="EMBL/GenBank/DDBJ databases">
        <title>Evaluation of Pacific Biosciences Sequencing Technology to Finishing C. thermocellum Genome Sequences.</title>
        <authorList>
            <person name="Brown S."/>
        </authorList>
    </citation>
    <scope>NUCLEOTIDE SEQUENCE [LARGE SCALE GENOMIC DNA]</scope>
    <source>
        <strain evidence="2 3">AD2</strain>
    </source>
</reference>
<proteinExistence type="predicted"/>
<dbReference type="AlphaFoldDB" id="A0AB36TG90"/>
<dbReference type="Gene3D" id="3.40.630.30">
    <property type="match status" value="1"/>
</dbReference>
<organism evidence="2 3">
    <name type="scientific">Acetivibrio thermocellus AD2</name>
    <dbReference type="NCBI Taxonomy" id="1138384"/>
    <lineage>
        <taxon>Bacteria</taxon>
        <taxon>Bacillati</taxon>
        <taxon>Bacillota</taxon>
        <taxon>Clostridia</taxon>
        <taxon>Eubacteriales</taxon>
        <taxon>Oscillospiraceae</taxon>
        <taxon>Acetivibrio</taxon>
    </lineage>
</organism>
<dbReference type="Proteomes" id="UP000223596">
    <property type="component" value="Unassembled WGS sequence"/>
</dbReference>
<dbReference type="InterPro" id="IPR000182">
    <property type="entry name" value="GNAT_dom"/>
</dbReference>
<name>A0AB36TG90_ACETH</name>
<dbReference type="RefSeq" id="WP_003518870.1">
    <property type="nucleotide sequence ID" value="NZ_CP013828.1"/>
</dbReference>
<dbReference type="GO" id="GO:0016747">
    <property type="term" value="F:acyltransferase activity, transferring groups other than amino-acyl groups"/>
    <property type="evidence" value="ECO:0007669"/>
    <property type="project" value="InterPro"/>
</dbReference>
<dbReference type="Pfam" id="PF13302">
    <property type="entry name" value="Acetyltransf_3"/>
    <property type="match status" value="1"/>
</dbReference>
<dbReference type="InterPro" id="IPR016181">
    <property type="entry name" value="Acyl_CoA_acyltransferase"/>
</dbReference>
<gene>
    <name evidence="2" type="ORF">M972_111095</name>
</gene>
<comment type="caution">
    <text evidence="2">The sequence shown here is derived from an EMBL/GenBank/DDBJ whole genome shotgun (WGS) entry which is preliminary data.</text>
</comment>
<dbReference type="InterPro" id="IPR051531">
    <property type="entry name" value="N-acetyltransferase"/>
</dbReference>